<evidence type="ECO:0000256" key="5">
    <source>
        <dbReference type="ARBA" id="ARBA00023163"/>
    </source>
</evidence>
<feature type="compositionally biased region" description="Basic residues" evidence="6">
    <location>
        <begin position="138"/>
        <end position="147"/>
    </location>
</feature>
<sequence length="965" mass="106755">MGNRRHAGGHGFGPSSFKRSTKKKQSSIWKKSVAQTKRTLEHFRVPVANRYNNANGRGDDVFVTQKARQIPPEATSNSKVECHAKDLSCPLSSRLNNGSSRMKNSMRPSSSRPNNSVVGPRNNIEMPSSSRPTNGLKSSKKDRKSSSRPKNIELYSRSNKCPISSEEDVQKSRPSLSRSNSPISRPKPKRSSLRQDNGRSSPPKSKPKLSSLRQDNDRASPPKNIGMPRSPSSIPNIYMVSPLKEFEKSSLSSSPNYGFVPSQKDIEQLMSAPPGASWLGDGISSVYPASRGLDDDSNSPFHISKISHPSSVVSNSNNVKQTMIGEDKNGDLSMGKEASTSSLGLKGKVMQNLQPHFGVNCGPLFVKNLSSRQPAEASPMSNNTEQNTNHGRLASRKRNTALMNDGRADDDKSKSKITKPLVEEKFDSHEDDDNDVGNGRPKETRRRPVGYEDEDCNYVEQNANHNQLDSRKWNTALTNDGRGDDDKSKGKMMKPLLDEKLDSNEDDDNEVENGRPKKARRPTGDEYADSDYGDQNLASRQSAMASFMTNCVEQKANHNPLDSSKRNTTLTNDGRGDDDRSKGKMAESLLEEKLDSHDDDDNEVENYRLKKRRKLIGYEGEDDDGGGQNLAGVESGTAMITQKVVVKETNVSNPPVSESFKLQHYSSLPIDEPIWSGLIKTCSKDYVSLDAHLSTKYCEIVCKLSRSLQPVVEVTKLSRMEAWPRSFEVSRPTDSDIALYFFPHKMRQRTDLDQLVKEVVENDMVLLAVVGEAEMLIFPSILLPEQHQTFQGRPYLWAAFRPRRANKFRTVEEQRHGKGHCAQEEEMVKQPEAPEEAEGQRMEQEHIPAEGQGMEQEHIPAEGQGMEQVHIPAEGQGMEQEQSSVQPNAPAPVEGVARATSAPTVLAATSASHGQTHSSLGAPTGALFGFVAQLTPRFEQLIQEMQREGAVMVAVRGEMKASSSS</sequence>
<reference evidence="9" key="2">
    <citation type="journal article" date="2017" name="Nat. Plants">
        <title>The Aegilops tauschii genome reveals multiple impacts of transposons.</title>
        <authorList>
            <person name="Zhao G."/>
            <person name="Zou C."/>
            <person name="Li K."/>
            <person name="Wang K."/>
            <person name="Li T."/>
            <person name="Gao L."/>
            <person name="Zhang X."/>
            <person name="Wang H."/>
            <person name="Yang Z."/>
            <person name="Liu X."/>
            <person name="Jiang W."/>
            <person name="Mao L."/>
            <person name="Kong X."/>
            <person name="Jiao Y."/>
            <person name="Jia J."/>
        </authorList>
    </citation>
    <scope>NUCLEOTIDE SEQUENCE [LARGE SCALE GENOMIC DNA]</scope>
    <source>
        <strain evidence="9">cv. AL8/78</strain>
    </source>
</reference>
<keyword evidence="9" id="KW-1185">Reference proteome</keyword>
<feature type="region of interest" description="Disordered" evidence="6">
    <location>
        <begin position="556"/>
        <end position="583"/>
    </location>
</feature>
<accession>A0A453NI37</accession>
<organism evidence="8 9">
    <name type="scientific">Aegilops tauschii subsp. strangulata</name>
    <name type="common">Goatgrass</name>
    <dbReference type="NCBI Taxonomy" id="200361"/>
    <lineage>
        <taxon>Eukaryota</taxon>
        <taxon>Viridiplantae</taxon>
        <taxon>Streptophyta</taxon>
        <taxon>Embryophyta</taxon>
        <taxon>Tracheophyta</taxon>
        <taxon>Spermatophyta</taxon>
        <taxon>Magnoliopsida</taxon>
        <taxon>Liliopsida</taxon>
        <taxon>Poales</taxon>
        <taxon>Poaceae</taxon>
        <taxon>BOP clade</taxon>
        <taxon>Pooideae</taxon>
        <taxon>Triticodae</taxon>
        <taxon>Triticeae</taxon>
        <taxon>Triticinae</taxon>
        <taxon>Aegilops</taxon>
    </lineage>
</organism>
<dbReference type="RefSeq" id="XP_020196050.1">
    <property type="nucleotide sequence ID" value="XM_020340461.4"/>
</dbReference>
<feature type="region of interest" description="Disordered" evidence="6">
    <location>
        <begin position="372"/>
        <end position="533"/>
    </location>
</feature>
<dbReference type="Pfam" id="PF23121">
    <property type="entry name" value="SPOC_AIPP2"/>
    <property type="match status" value="1"/>
</dbReference>
<dbReference type="InterPro" id="IPR056280">
    <property type="entry name" value="AIPP2-like_SPOC"/>
</dbReference>
<dbReference type="EnsemblPlants" id="AET6Gv20382400.2">
    <property type="protein sequence ID" value="AET6Gv20382400.2"/>
    <property type="gene ID" value="AET6Gv20382400"/>
</dbReference>
<dbReference type="Gramene" id="AET6Gv20382400.2">
    <property type="protein sequence ID" value="AET6Gv20382400.2"/>
    <property type="gene ID" value="AET6Gv20382400"/>
</dbReference>
<dbReference type="STRING" id="200361.A0A453NI37"/>
<dbReference type="AlphaFoldDB" id="A0A453NI37"/>
<dbReference type="Gramene" id="AET6Gv20382400.4">
    <property type="protein sequence ID" value="AET6Gv20382400.4"/>
    <property type="gene ID" value="AET6Gv20382400"/>
</dbReference>
<evidence type="ECO:0000313" key="9">
    <source>
        <dbReference type="Proteomes" id="UP000015105"/>
    </source>
</evidence>
<feature type="compositionally biased region" description="Polar residues" evidence="6">
    <location>
        <begin position="560"/>
        <end position="572"/>
    </location>
</feature>
<evidence type="ECO:0000256" key="2">
    <source>
        <dbReference type="ARBA" id="ARBA00022771"/>
    </source>
</evidence>
<feature type="compositionally biased region" description="Polar residues" evidence="6">
    <location>
        <begin position="372"/>
        <end position="390"/>
    </location>
</feature>
<reference evidence="8" key="4">
    <citation type="submission" date="2019-03" db="UniProtKB">
        <authorList>
            <consortium name="EnsemblPlants"/>
        </authorList>
    </citation>
    <scope>IDENTIFICATION</scope>
</reference>
<dbReference type="GO" id="GO:0034244">
    <property type="term" value="P:negative regulation of transcription elongation by RNA polymerase II"/>
    <property type="evidence" value="ECO:0007669"/>
    <property type="project" value="InterPro"/>
</dbReference>
<dbReference type="GO" id="GO:0008270">
    <property type="term" value="F:zinc ion binding"/>
    <property type="evidence" value="ECO:0007669"/>
    <property type="project" value="UniProtKB-KW"/>
</dbReference>
<name>A0A453NI37_AEGTS</name>
<feature type="region of interest" description="Disordered" evidence="6">
    <location>
        <begin position="50"/>
        <end position="236"/>
    </location>
</feature>
<reference evidence="9" key="1">
    <citation type="journal article" date="2014" name="Science">
        <title>Ancient hybridizations among the ancestral genomes of bread wheat.</title>
        <authorList>
            <consortium name="International Wheat Genome Sequencing Consortium,"/>
            <person name="Marcussen T."/>
            <person name="Sandve S.R."/>
            <person name="Heier L."/>
            <person name="Spannagl M."/>
            <person name="Pfeifer M."/>
            <person name="Jakobsen K.S."/>
            <person name="Wulff B.B."/>
            <person name="Steuernagel B."/>
            <person name="Mayer K.F."/>
            <person name="Olsen O.A."/>
        </authorList>
    </citation>
    <scope>NUCLEOTIDE SEQUENCE [LARGE SCALE GENOMIC DNA]</scope>
    <source>
        <strain evidence="9">cv. AL8/78</strain>
    </source>
</reference>
<evidence type="ECO:0000259" key="7">
    <source>
        <dbReference type="Pfam" id="PF23121"/>
    </source>
</evidence>
<feature type="compositionally biased region" description="Polar residues" evidence="6">
    <location>
        <begin position="459"/>
        <end position="478"/>
    </location>
</feature>
<dbReference type="GeneID" id="109781865"/>
<dbReference type="OMA" id="QDLQPHF"/>
<dbReference type="EnsemblPlants" id="AET6Gv20382400.4">
    <property type="protein sequence ID" value="AET6Gv20382400.4"/>
    <property type="gene ID" value="AET6Gv20382400"/>
</dbReference>
<reference evidence="8" key="5">
    <citation type="journal article" date="2021" name="G3 (Bethesda)">
        <title>Aegilops tauschii genome assembly Aet v5.0 features greater sequence contiguity and improved annotation.</title>
        <authorList>
            <person name="Wang L."/>
            <person name="Zhu T."/>
            <person name="Rodriguez J.C."/>
            <person name="Deal K.R."/>
            <person name="Dubcovsky J."/>
            <person name="McGuire P.E."/>
            <person name="Lux T."/>
            <person name="Spannagl M."/>
            <person name="Mayer K.F.X."/>
            <person name="Baldrich P."/>
            <person name="Meyers B.C."/>
            <person name="Huo N."/>
            <person name="Gu Y.Q."/>
            <person name="Zhou H."/>
            <person name="Devos K.M."/>
            <person name="Bennetzen J.L."/>
            <person name="Unver T."/>
            <person name="Budak H."/>
            <person name="Gulick P.J."/>
            <person name="Galiba G."/>
            <person name="Kalapos B."/>
            <person name="Nelson D.R."/>
            <person name="Li P."/>
            <person name="You F.M."/>
            <person name="Luo M.C."/>
            <person name="Dvorak J."/>
        </authorList>
    </citation>
    <scope>NUCLEOTIDE SEQUENCE [LARGE SCALE GENOMIC DNA]</scope>
    <source>
        <strain evidence="8">cv. AL8/78</strain>
    </source>
</reference>
<protein>
    <recommendedName>
        <fullName evidence="7">AIPP2-like SPOC-like domain-containing protein</fullName>
    </recommendedName>
</protein>
<evidence type="ECO:0000313" key="8">
    <source>
        <dbReference type="EnsemblPlants" id="AET6Gv20382400.4"/>
    </source>
</evidence>
<dbReference type="PANTHER" id="PTHR33304">
    <property type="match status" value="1"/>
</dbReference>
<feature type="compositionally biased region" description="Low complexity" evidence="6">
    <location>
        <begin position="200"/>
        <end position="212"/>
    </location>
</feature>
<reference evidence="8" key="3">
    <citation type="journal article" date="2017" name="Nature">
        <title>Genome sequence of the progenitor of the wheat D genome Aegilops tauschii.</title>
        <authorList>
            <person name="Luo M.C."/>
            <person name="Gu Y.Q."/>
            <person name="Puiu D."/>
            <person name="Wang H."/>
            <person name="Twardziok S.O."/>
            <person name="Deal K.R."/>
            <person name="Huo N."/>
            <person name="Zhu T."/>
            <person name="Wang L."/>
            <person name="Wang Y."/>
            <person name="McGuire P.E."/>
            <person name="Liu S."/>
            <person name="Long H."/>
            <person name="Ramasamy R.K."/>
            <person name="Rodriguez J.C."/>
            <person name="Van S.L."/>
            <person name="Yuan L."/>
            <person name="Wang Z."/>
            <person name="Xia Z."/>
            <person name="Xiao L."/>
            <person name="Anderson O.D."/>
            <person name="Ouyang S."/>
            <person name="Liang Y."/>
            <person name="Zimin A.V."/>
            <person name="Pertea G."/>
            <person name="Qi P."/>
            <person name="Bennetzen J.L."/>
            <person name="Dai X."/>
            <person name="Dawson M.W."/>
            <person name="Muller H.G."/>
            <person name="Kugler K."/>
            <person name="Rivarola-Duarte L."/>
            <person name="Spannagl M."/>
            <person name="Mayer K.F.X."/>
            <person name="Lu F.H."/>
            <person name="Bevan M.W."/>
            <person name="Leroy P."/>
            <person name="Li P."/>
            <person name="You F.M."/>
            <person name="Sun Q."/>
            <person name="Liu Z."/>
            <person name="Lyons E."/>
            <person name="Wicker T."/>
            <person name="Salzberg S.L."/>
            <person name="Devos K.M."/>
            <person name="Dvorak J."/>
        </authorList>
    </citation>
    <scope>NUCLEOTIDE SEQUENCE [LARGE SCALE GENOMIC DNA]</scope>
    <source>
        <strain evidence="8">cv. AL8/78</strain>
    </source>
</reference>
<keyword evidence="4" id="KW-0805">Transcription regulation</keyword>
<keyword evidence="5" id="KW-0804">Transcription</keyword>
<keyword evidence="3" id="KW-0862">Zinc</keyword>
<dbReference type="OrthoDB" id="787165at2759"/>
<evidence type="ECO:0000256" key="6">
    <source>
        <dbReference type="SAM" id="MobiDB-lite"/>
    </source>
</evidence>
<evidence type="ECO:0000256" key="1">
    <source>
        <dbReference type="ARBA" id="ARBA00022723"/>
    </source>
</evidence>
<dbReference type="KEGG" id="ats:109781865"/>
<feature type="compositionally biased region" description="Low complexity" evidence="6">
    <location>
        <begin position="99"/>
        <end position="116"/>
    </location>
</feature>
<feature type="compositionally biased region" description="Basic and acidic residues" evidence="6">
    <location>
        <begin position="814"/>
        <end position="829"/>
    </location>
</feature>
<feature type="region of interest" description="Disordered" evidence="6">
    <location>
        <begin position="1"/>
        <end position="33"/>
    </location>
</feature>
<feature type="compositionally biased region" description="Polar residues" evidence="6">
    <location>
        <begin position="125"/>
        <end position="136"/>
    </location>
</feature>
<dbReference type="PANTHER" id="PTHR33304:SF52">
    <property type="entry name" value="DUF4283 DOMAIN-CONTAINING PROTEIN"/>
    <property type="match status" value="1"/>
</dbReference>
<proteinExistence type="predicted"/>
<evidence type="ECO:0000256" key="3">
    <source>
        <dbReference type="ARBA" id="ARBA00022833"/>
    </source>
</evidence>
<dbReference type="InterPro" id="IPR049914">
    <property type="entry name" value="PHD1-3/5-6"/>
</dbReference>
<dbReference type="Proteomes" id="UP000015105">
    <property type="component" value="Chromosome 6D"/>
</dbReference>
<keyword evidence="2" id="KW-0863">Zinc-finger</keyword>
<evidence type="ECO:0000256" key="4">
    <source>
        <dbReference type="ARBA" id="ARBA00023015"/>
    </source>
</evidence>
<feature type="domain" description="AIPP2-like SPOC-like" evidence="7">
    <location>
        <begin position="675"/>
        <end position="800"/>
    </location>
</feature>
<keyword evidence="1" id="KW-0479">Metal-binding</keyword>
<feature type="compositionally biased region" description="Basic and acidic residues" evidence="6">
    <location>
        <begin position="574"/>
        <end position="583"/>
    </location>
</feature>
<dbReference type="GO" id="GO:0140566">
    <property type="term" value="F:histone reader activity"/>
    <property type="evidence" value="ECO:0007669"/>
    <property type="project" value="InterPro"/>
</dbReference>
<feature type="region of interest" description="Disordered" evidence="6">
    <location>
        <begin position="814"/>
        <end position="835"/>
    </location>
</feature>